<evidence type="ECO:0000313" key="2">
    <source>
        <dbReference type="Proteomes" id="UP001177021"/>
    </source>
</evidence>
<comment type="caution">
    <text evidence="1">The sequence shown here is derived from an EMBL/GenBank/DDBJ whole genome shotgun (WGS) entry which is preliminary data.</text>
</comment>
<gene>
    <name evidence="1" type="ORF">MILVUS5_LOCUS8394</name>
</gene>
<dbReference type="EMBL" id="CASHSV030000013">
    <property type="protein sequence ID" value="CAJ2638148.1"/>
    <property type="molecule type" value="Genomic_DNA"/>
</dbReference>
<name>A0ACB0IZT7_TRIPR</name>
<sequence length="79" mass="9044">MGRTRWRECDLGIGEQDDEFVSRVISREESLGARARRKARDSRSSSSFLRIQILRLRIPIRVRGLARARGSALFGEELA</sequence>
<protein>
    <submittedName>
        <fullName evidence="1">Uncharacterized protein</fullName>
    </submittedName>
</protein>
<reference evidence="1" key="1">
    <citation type="submission" date="2023-10" db="EMBL/GenBank/DDBJ databases">
        <authorList>
            <person name="Rodriguez Cubillos JULIANA M."/>
            <person name="De Vega J."/>
        </authorList>
    </citation>
    <scope>NUCLEOTIDE SEQUENCE</scope>
</reference>
<dbReference type="Proteomes" id="UP001177021">
    <property type="component" value="Unassembled WGS sequence"/>
</dbReference>
<keyword evidence="2" id="KW-1185">Reference proteome</keyword>
<organism evidence="1 2">
    <name type="scientific">Trifolium pratense</name>
    <name type="common">Red clover</name>
    <dbReference type="NCBI Taxonomy" id="57577"/>
    <lineage>
        <taxon>Eukaryota</taxon>
        <taxon>Viridiplantae</taxon>
        <taxon>Streptophyta</taxon>
        <taxon>Embryophyta</taxon>
        <taxon>Tracheophyta</taxon>
        <taxon>Spermatophyta</taxon>
        <taxon>Magnoliopsida</taxon>
        <taxon>eudicotyledons</taxon>
        <taxon>Gunneridae</taxon>
        <taxon>Pentapetalae</taxon>
        <taxon>rosids</taxon>
        <taxon>fabids</taxon>
        <taxon>Fabales</taxon>
        <taxon>Fabaceae</taxon>
        <taxon>Papilionoideae</taxon>
        <taxon>50 kb inversion clade</taxon>
        <taxon>NPAAA clade</taxon>
        <taxon>Hologalegina</taxon>
        <taxon>IRL clade</taxon>
        <taxon>Trifolieae</taxon>
        <taxon>Trifolium</taxon>
    </lineage>
</organism>
<evidence type="ECO:0000313" key="1">
    <source>
        <dbReference type="EMBL" id="CAJ2638148.1"/>
    </source>
</evidence>
<proteinExistence type="predicted"/>
<accession>A0ACB0IZT7</accession>